<sequence>MVKHGILFAETNAVMKGNEIFPTIVVGDLCALAKVIYNCDETLFERNLCGGLRVVFNGKGNVSVQSCEFRENYGPVVFPVDQLSRMEVKCNQLLTASQKSPVPFSVFFFSKVLA</sequence>
<name>A0A9X0D140_9CNID</name>
<dbReference type="Proteomes" id="UP001163046">
    <property type="component" value="Unassembled WGS sequence"/>
</dbReference>
<dbReference type="EMBL" id="MU826351">
    <property type="protein sequence ID" value="KAJ7380969.1"/>
    <property type="molecule type" value="Genomic_DNA"/>
</dbReference>
<protein>
    <submittedName>
        <fullName evidence="1">Uncharacterized protein</fullName>
    </submittedName>
</protein>
<dbReference type="AlphaFoldDB" id="A0A9X0D140"/>
<reference evidence="1" key="1">
    <citation type="submission" date="2023-01" db="EMBL/GenBank/DDBJ databases">
        <title>Genome assembly of the deep-sea coral Lophelia pertusa.</title>
        <authorList>
            <person name="Herrera S."/>
            <person name="Cordes E."/>
        </authorList>
    </citation>
    <scope>NUCLEOTIDE SEQUENCE</scope>
    <source>
        <strain evidence="1">USNM1676648</strain>
        <tissue evidence="1">Polyp</tissue>
    </source>
</reference>
<comment type="caution">
    <text evidence="1">The sequence shown here is derived from an EMBL/GenBank/DDBJ whole genome shotgun (WGS) entry which is preliminary data.</text>
</comment>
<organism evidence="1 2">
    <name type="scientific">Desmophyllum pertusum</name>
    <dbReference type="NCBI Taxonomy" id="174260"/>
    <lineage>
        <taxon>Eukaryota</taxon>
        <taxon>Metazoa</taxon>
        <taxon>Cnidaria</taxon>
        <taxon>Anthozoa</taxon>
        <taxon>Hexacorallia</taxon>
        <taxon>Scleractinia</taxon>
        <taxon>Caryophylliina</taxon>
        <taxon>Caryophylliidae</taxon>
        <taxon>Desmophyllum</taxon>
    </lineage>
</organism>
<gene>
    <name evidence="1" type="ORF">OS493_004561</name>
</gene>
<accession>A0A9X0D140</accession>
<proteinExistence type="predicted"/>
<evidence type="ECO:0000313" key="2">
    <source>
        <dbReference type="Proteomes" id="UP001163046"/>
    </source>
</evidence>
<evidence type="ECO:0000313" key="1">
    <source>
        <dbReference type="EMBL" id="KAJ7380969.1"/>
    </source>
</evidence>
<keyword evidence="2" id="KW-1185">Reference proteome</keyword>